<reference evidence="10" key="1">
    <citation type="submission" date="2018-11" db="EMBL/GenBank/DDBJ databases">
        <authorList>
            <person name="Alioto T."/>
            <person name="Alioto T."/>
        </authorList>
    </citation>
    <scope>NUCLEOTIDE SEQUENCE</scope>
</reference>
<dbReference type="GO" id="GO:0005634">
    <property type="term" value="C:nucleus"/>
    <property type="evidence" value="ECO:0007669"/>
    <property type="project" value="InterPro"/>
</dbReference>
<evidence type="ECO:0000256" key="1">
    <source>
        <dbReference type="ARBA" id="ARBA00004286"/>
    </source>
</evidence>
<dbReference type="SUPFAM" id="SSF82199">
    <property type="entry name" value="SET domain"/>
    <property type="match status" value="1"/>
</dbReference>
<keyword evidence="2" id="KW-0158">Chromosome</keyword>
<sequence length="275" mass="31065">MDINKFDWTEGLENKAIFSNDKVLIFKMKKSKYVTQNIPGPGCEMDDFEDKLLGCQCLACDRDCKCTAQYGNAYKDKKIDLTLLGSSVTPVFECNSNCSCPSQCQNRVVQHGISVQLQIFNTDNKGLGLQTLEKIQTGTFVCEYAGEIISLQEAQRRCNKQKDTDMNYILTVKEHCKNGILKTFVDPDKLGNIGRYINHSCSPNLSMVPIRVDTMVPKVCLFANRDIEPLEELSFVYGTLRPDQKTGTKCYCNSNGCTGFMPFDEELKSSFYFLE</sequence>
<dbReference type="EMBL" id="UYJE01003357">
    <property type="protein sequence ID" value="VDI18569.1"/>
    <property type="molecule type" value="Genomic_DNA"/>
</dbReference>
<keyword evidence="3 10" id="KW-0489">Methyltransferase</keyword>
<accession>A0A8B6DEV1</accession>
<name>A0A8B6DEV1_MYTGA</name>
<evidence type="ECO:0000256" key="2">
    <source>
        <dbReference type="ARBA" id="ARBA00022454"/>
    </source>
</evidence>
<dbReference type="PANTHER" id="PTHR46223">
    <property type="entry name" value="HISTONE-LYSINE N-METHYLTRANSFERASE SUV39H"/>
    <property type="match status" value="1"/>
</dbReference>
<evidence type="ECO:0000259" key="9">
    <source>
        <dbReference type="PROSITE" id="PS50867"/>
    </source>
</evidence>
<organism evidence="10 11">
    <name type="scientific">Mytilus galloprovincialis</name>
    <name type="common">Mediterranean mussel</name>
    <dbReference type="NCBI Taxonomy" id="29158"/>
    <lineage>
        <taxon>Eukaryota</taxon>
        <taxon>Metazoa</taxon>
        <taxon>Spiralia</taxon>
        <taxon>Lophotrochozoa</taxon>
        <taxon>Mollusca</taxon>
        <taxon>Bivalvia</taxon>
        <taxon>Autobranchia</taxon>
        <taxon>Pteriomorphia</taxon>
        <taxon>Mytilida</taxon>
        <taxon>Mytiloidea</taxon>
        <taxon>Mytilidae</taxon>
        <taxon>Mytilinae</taxon>
        <taxon>Mytilus</taxon>
    </lineage>
</organism>
<evidence type="ECO:0000256" key="5">
    <source>
        <dbReference type="ARBA" id="ARBA00022691"/>
    </source>
</evidence>
<evidence type="ECO:0000256" key="7">
    <source>
        <dbReference type="ARBA" id="ARBA00022833"/>
    </source>
</evidence>
<dbReference type="InterPro" id="IPR046341">
    <property type="entry name" value="SET_dom_sf"/>
</dbReference>
<feature type="domain" description="SET" evidence="8">
    <location>
        <begin position="115"/>
        <end position="238"/>
    </location>
</feature>
<dbReference type="PROSITE" id="PS50280">
    <property type="entry name" value="SET"/>
    <property type="match status" value="1"/>
</dbReference>
<evidence type="ECO:0000313" key="11">
    <source>
        <dbReference type="Proteomes" id="UP000596742"/>
    </source>
</evidence>
<dbReference type="InterPro" id="IPR007728">
    <property type="entry name" value="Pre-SET_dom"/>
</dbReference>
<protein>
    <submittedName>
        <fullName evidence="10">Histone-lysine N-methyltransferase SETMAR</fullName>
        <ecNumber evidence="10">2.1.1.43</ecNumber>
    </submittedName>
</protein>
<comment type="subcellular location">
    <subcellularLocation>
        <location evidence="1">Chromosome</location>
    </subcellularLocation>
</comment>
<dbReference type="GO" id="GO:0032259">
    <property type="term" value="P:methylation"/>
    <property type="evidence" value="ECO:0007669"/>
    <property type="project" value="UniProtKB-KW"/>
</dbReference>
<keyword evidence="7" id="KW-0862">Zinc</keyword>
<evidence type="ECO:0000256" key="6">
    <source>
        <dbReference type="ARBA" id="ARBA00022723"/>
    </source>
</evidence>
<dbReference type="CDD" id="cd10544">
    <property type="entry name" value="SET_SETMAR"/>
    <property type="match status" value="1"/>
</dbReference>
<proteinExistence type="predicted"/>
<dbReference type="SMART" id="SM00468">
    <property type="entry name" value="PreSET"/>
    <property type="match status" value="1"/>
</dbReference>
<dbReference type="PROSITE" id="PS50867">
    <property type="entry name" value="PRE_SET"/>
    <property type="match status" value="1"/>
</dbReference>
<dbReference type="GO" id="GO:0005694">
    <property type="term" value="C:chromosome"/>
    <property type="evidence" value="ECO:0007669"/>
    <property type="project" value="UniProtKB-SubCell"/>
</dbReference>
<keyword evidence="6" id="KW-0479">Metal-binding</keyword>
<keyword evidence="11" id="KW-1185">Reference proteome</keyword>
<dbReference type="InterPro" id="IPR001214">
    <property type="entry name" value="SET_dom"/>
</dbReference>
<dbReference type="InterPro" id="IPR050973">
    <property type="entry name" value="H3K9_Histone-Lys_N-MTase"/>
</dbReference>
<evidence type="ECO:0000256" key="4">
    <source>
        <dbReference type="ARBA" id="ARBA00022679"/>
    </source>
</evidence>
<dbReference type="Pfam" id="PF00856">
    <property type="entry name" value="SET"/>
    <property type="match status" value="1"/>
</dbReference>
<keyword evidence="5" id="KW-0949">S-adenosyl-L-methionine</keyword>
<dbReference type="AlphaFoldDB" id="A0A8B6DEV1"/>
<keyword evidence="4 10" id="KW-0808">Transferase</keyword>
<dbReference type="SMART" id="SM00317">
    <property type="entry name" value="SET"/>
    <property type="match status" value="1"/>
</dbReference>
<dbReference type="GO" id="GO:0008270">
    <property type="term" value="F:zinc ion binding"/>
    <property type="evidence" value="ECO:0007669"/>
    <property type="project" value="InterPro"/>
</dbReference>
<dbReference type="GO" id="GO:0042054">
    <property type="term" value="F:histone methyltransferase activity"/>
    <property type="evidence" value="ECO:0007669"/>
    <property type="project" value="InterPro"/>
</dbReference>
<dbReference type="EC" id="2.1.1.43" evidence="10"/>
<dbReference type="Gene3D" id="2.170.270.10">
    <property type="entry name" value="SET domain"/>
    <property type="match status" value="1"/>
</dbReference>
<evidence type="ECO:0000259" key="8">
    <source>
        <dbReference type="PROSITE" id="PS50280"/>
    </source>
</evidence>
<dbReference type="Proteomes" id="UP000596742">
    <property type="component" value="Unassembled WGS sequence"/>
</dbReference>
<dbReference type="PANTHER" id="PTHR46223:SF3">
    <property type="entry name" value="HISTONE-LYSINE N-METHYLTRANSFERASE SET-23"/>
    <property type="match status" value="1"/>
</dbReference>
<comment type="caution">
    <text evidence="10">The sequence shown here is derived from an EMBL/GenBank/DDBJ whole genome shotgun (WGS) entry which is preliminary data.</text>
</comment>
<gene>
    <name evidence="10" type="ORF">MGAL_10B030138</name>
</gene>
<dbReference type="Pfam" id="PF05033">
    <property type="entry name" value="Pre-SET"/>
    <property type="match status" value="1"/>
</dbReference>
<feature type="domain" description="Pre-SET" evidence="9">
    <location>
        <begin position="53"/>
        <end position="112"/>
    </location>
</feature>
<evidence type="ECO:0000313" key="10">
    <source>
        <dbReference type="EMBL" id="VDI18569.1"/>
    </source>
</evidence>
<dbReference type="OrthoDB" id="616263at2759"/>
<evidence type="ECO:0000256" key="3">
    <source>
        <dbReference type="ARBA" id="ARBA00022603"/>
    </source>
</evidence>